<feature type="non-terminal residue" evidence="1">
    <location>
        <position position="88"/>
    </location>
</feature>
<protein>
    <submittedName>
        <fullName evidence="1">Uncharacterized protein</fullName>
    </submittedName>
</protein>
<proteinExistence type="predicted"/>
<reference evidence="1" key="1">
    <citation type="journal article" date="2023" name="IScience">
        <title>Live-bearing cockroach genome reveals convergent evolutionary mechanisms linked to viviparity in insects and beyond.</title>
        <authorList>
            <person name="Fouks B."/>
            <person name="Harrison M.C."/>
            <person name="Mikhailova A.A."/>
            <person name="Marchal E."/>
            <person name="English S."/>
            <person name="Carruthers M."/>
            <person name="Jennings E.C."/>
            <person name="Chiamaka E.L."/>
            <person name="Frigard R.A."/>
            <person name="Pippel M."/>
            <person name="Attardo G.M."/>
            <person name="Benoit J.B."/>
            <person name="Bornberg-Bauer E."/>
            <person name="Tobe S.S."/>
        </authorList>
    </citation>
    <scope>NUCLEOTIDE SEQUENCE</scope>
    <source>
        <strain evidence="1">Stay&amp;Tobe</strain>
    </source>
</reference>
<keyword evidence="2" id="KW-1185">Reference proteome</keyword>
<evidence type="ECO:0000313" key="1">
    <source>
        <dbReference type="EMBL" id="KAJ9594466.1"/>
    </source>
</evidence>
<evidence type="ECO:0000313" key="2">
    <source>
        <dbReference type="Proteomes" id="UP001233999"/>
    </source>
</evidence>
<dbReference type="EMBL" id="JASPKZ010003044">
    <property type="protein sequence ID" value="KAJ9594466.1"/>
    <property type="molecule type" value="Genomic_DNA"/>
</dbReference>
<organism evidence="1 2">
    <name type="scientific">Diploptera punctata</name>
    <name type="common">Pacific beetle cockroach</name>
    <dbReference type="NCBI Taxonomy" id="6984"/>
    <lineage>
        <taxon>Eukaryota</taxon>
        <taxon>Metazoa</taxon>
        <taxon>Ecdysozoa</taxon>
        <taxon>Arthropoda</taxon>
        <taxon>Hexapoda</taxon>
        <taxon>Insecta</taxon>
        <taxon>Pterygota</taxon>
        <taxon>Neoptera</taxon>
        <taxon>Polyneoptera</taxon>
        <taxon>Dictyoptera</taxon>
        <taxon>Blattodea</taxon>
        <taxon>Blaberoidea</taxon>
        <taxon>Blaberidae</taxon>
        <taxon>Diplopterinae</taxon>
        <taxon>Diploptera</taxon>
    </lineage>
</organism>
<reference evidence="1" key="2">
    <citation type="submission" date="2023-05" db="EMBL/GenBank/DDBJ databases">
        <authorList>
            <person name="Fouks B."/>
        </authorList>
    </citation>
    <scope>NUCLEOTIDE SEQUENCE</scope>
    <source>
        <strain evidence="1">Stay&amp;Tobe</strain>
        <tissue evidence="1">Testes</tissue>
    </source>
</reference>
<dbReference type="AlphaFoldDB" id="A0AAD8A9B4"/>
<sequence>RCYNMLVTFVAKFYASEAGYEIIISSQFQIPPINIGIAGNVSRNVDKITANSYSIYLCYLDWYQNMRNYEMRPSIIRRVLLFNFFRSV</sequence>
<accession>A0AAD8A9B4</accession>
<name>A0AAD8A9B4_DIPPU</name>
<gene>
    <name evidence="1" type="ORF">L9F63_014078</name>
</gene>
<feature type="non-terminal residue" evidence="1">
    <location>
        <position position="1"/>
    </location>
</feature>
<comment type="caution">
    <text evidence="1">The sequence shown here is derived from an EMBL/GenBank/DDBJ whole genome shotgun (WGS) entry which is preliminary data.</text>
</comment>
<dbReference type="Proteomes" id="UP001233999">
    <property type="component" value="Unassembled WGS sequence"/>
</dbReference>